<keyword evidence="3" id="KW-1185">Reference proteome</keyword>
<sequence>MFYCLHNILYFIKYAVPKRRVTSDHCINVALHPMPPIKQLKAILVAMENATLVNVADHRTTITNIVMGIIISIVAWNFWFVIEWLDYIPT</sequence>
<protein>
    <submittedName>
        <fullName evidence="2">Uncharacterized protein</fullName>
    </submittedName>
</protein>
<keyword evidence="1" id="KW-1133">Transmembrane helix</keyword>
<reference evidence="2 3" key="1">
    <citation type="journal article" date="2015" name="Genome Biol.">
        <title>Comparative genomics of Steinernema reveals deeply conserved gene regulatory networks.</title>
        <authorList>
            <person name="Dillman A.R."/>
            <person name="Macchietto M."/>
            <person name="Porter C.F."/>
            <person name="Rogers A."/>
            <person name="Williams B."/>
            <person name="Antoshechkin I."/>
            <person name="Lee M.M."/>
            <person name="Goodwin Z."/>
            <person name="Lu X."/>
            <person name="Lewis E.E."/>
            <person name="Goodrich-Blair H."/>
            <person name="Stock S.P."/>
            <person name="Adams B.J."/>
            <person name="Sternberg P.W."/>
            <person name="Mortazavi A."/>
        </authorList>
    </citation>
    <scope>NUCLEOTIDE SEQUENCE [LARGE SCALE GENOMIC DNA]</scope>
    <source>
        <strain evidence="2 3">ALL</strain>
    </source>
</reference>
<proteinExistence type="predicted"/>
<name>A0A4V5ZWT8_STECR</name>
<organism evidence="2 3">
    <name type="scientific">Steinernema carpocapsae</name>
    <name type="common">Entomopathogenic nematode</name>
    <dbReference type="NCBI Taxonomy" id="34508"/>
    <lineage>
        <taxon>Eukaryota</taxon>
        <taxon>Metazoa</taxon>
        <taxon>Ecdysozoa</taxon>
        <taxon>Nematoda</taxon>
        <taxon>Chromadorea</taxon>
        <taxon>Rhabditida</taxon>
        <taxon>Tylenchina</taxon>
        <taxon>Panagrolaimomorpha</taxon>
        <taxon>Strongyloidoidea</taxon>
        <taxon>Steinernematidae</taxon>
        <taxon>Steinernema</taxon>
    </lineage>
</organism>
<comment type="caution">
    <text evidence="2">The sequence shown here is derived from an EMBL/GenBank/DDBJ whole genome shotgun (WGS) entry which is preliminary data.</text>
</comment>
<keyword evidence="1" id="KW-0472">Membrane</keyword>
<keyword evidence="1" id="KW-0812">Transmembrane</keyword>
<evidence type="ECO:0000256" key="1">
    <source>
        <dbReference type="SAM" id="Phobius"/>
    </source>
</evidence>
<evidence type="ECO:0000313" key="3">
    <source>
        <dbReference type="Proteomes" id="UP000298663"/>
    </source>
</evidence>
<accession>A0A4V5ZWT8</accession>
<feature type="transmembrane region" description="Helical" evidence="1">
    <location>
        <begin position="62"/>
        <end position="82"/>
    </location>
</feature>
<reference evidence="2 3" key="2">
    <citation type="journal article" date="2019" name="G3 (Bethesda)">
        <title>Hybrid Assembly of the Genome of the Entomopathogenic Nematode Steinernema carpocapsae Identifies the X-Chromosome.</title>
        <authorList>
            <person name="Serra L."/>
            <person name="Macchietto M."/>
            <person name="Macias-Munoz A."/>
            <person name="McGill C.J."/>
            <person name="Rodriguez I.M."/>
            <person name="Rodriguez B."/>
            <person name="Murad R."/>
            <person name="Mortazavi A."/>
        </authorList>
    </citation>
    <scope>NUCLEOTIDE SEQUENCE [LARGE SCALE GENOMIC DNA]</scope>
    <source>
        <strain evidence="2 3">ALL</strain>
    </source>
</reference>
<gene>
    <name evidence="2" type="ORF">L596_030861</name>
</gene>
<dbReference type="Proteomes" id="UP000298663">
    <property type="component" value="Unassembled WGS sequence"/>
</dbReference>
<dbReference type="EMBL" id="AZBU02000016">
    <property type="protein sequence ID" value="TKR57385.1"/>
    <property type="molecule type" value="Genomic_DNA"/>
</dbReference>
<dbReference type="AlphaFoldDB" id="A0A4V5ZWT8"/>
<evidence type="ECO:0000313" key="2">
    <source>
        <dbReference type="EMBL" id="TKR57385.1"/>
    </source>
</evidence>